<evidence type="ECO:0000256" key="3">
    <source>
        <dbReference type="ARBA" id="ARBA00005227"/>
    </source>
</evidence>
<dbReference type="GO" id="GO:0016020">
    <property type="term" value="C:membrane"/>
    <property type="evidence" value="ECO:0007669"/>
    <property type="project" value="UniProtKB-SubCell"/>
</dbReference>
<keyword evidence="8 9" id="KW-0472">Membrane</keyword>
<comment type="similarity">
    <text evidence="3 9">Belongs to the nonaspanin (TM9SF) (TC 9.A.2) family.</text>
</comment>
<dbReference type="RefSeq" id="XP_014146533.1">
    <property type="nucleotide sequence ID" value="XM_014291058.1"/>
</dbReference>
<comment type="caution">
    <text evidence="9">Lacks conserved residue(s) required for the propagation of feature annotation.</text>
</comment>
<evidence type="ECO:0000313" key="11">
    <source>
        <dbReference type="Proteomes" id="UP000054560"/>
    </source>
</evidence>
<dbReference type="EMBL" id="KQ246727">
    <property type="protein sequence ID" value="KNC72631.1"/>
    <property type="molecule type" value="Genomic_DNA"/>
</dbReference>
<keyword evidence="11" id="KW-1185">Reference proteome</keyword>
<evidence type="ECO:0000256" key="4">
    <source>
        <dbReference type="ARBA" id="ARBA00022692"/>
    </source>
</evidence>
<evidence type="ECO:0000256" key="2">
    <source>
        <dbReference type="ARBA" id="ARBA00004555"/>
    </source>
</evidence>
<feature type="transmembrane region" description="Helical" evidence="9">
    <location>
        <begin position="20"/>
        <end position="45"/>
    </location>
</feature>
<evidence type="ECO:0000313" key="10">
    <source>
        <dbReference type="EMBL" id="KNC72631.1"/>
    </source>
</evidence>
<evidence type="ECO:0000256" key="1">
    <source>
        <dbReference type="ARBA" id="ARBA00004141"/>
    </source>
</evidence>
<dbReference type="Pfam" id="PF02990">
    <property type="entry name" value="EMP70"/>
    <property type="match status" value="1"/>
</dbReference>
<evidence type="ECO:0000256" key="8">
    <source>
        <dbReference type="ARBA" id="ARBA00023136"/>
    </source>
</evidence>
<sequence length="61" mass="7134">KSDIPWASRWDMYLSMSDARVHWLSMLNSLLIVLFLSGIVAIIIIRTLRRDIARYNDLEGK</sequence>
<dbReference type="STRING" id="667725.A0A0L0F7V6"/>
<dbReference type="GeneID" id="25915314"/>
<evidence type="ECO:0000256" key="6">
    <source>
        <dbReference type="ARBA" id="ARBA00022989"/>
    </source>
</evidence>
<dbReference type="eggNOG" id="KOG1278">
    <property type="taxonomic scope" value="Eukaryota"/>
</dbReference>
<gene>
    <name evidence="10" type="ORF">SARC_14810</name>
</gene>
<reference evidence="10 11" key="1">
    <citation type="submission" date="2011-02" db="EMBL/GenBank/DDBJ databases">
        <title>The Genome Sequence of Sphaeroforma arctica JP610.</title>
        <authorList>
            <consortium name="The Broad Institute Genome Sequencing Platform"/>
            <person name="Russ C."/>
            <person name="Cuomo C."/>
            <person name="Young S.K."/>
            <person name="Zeng Q."/>
            <person name="Gargeya S."/>
            <person name="Alvarado L."/>
            <person name="Berlin A."/>
            <person name="Chapman S.B."/>
            <person name="Chen Z."/>
            <person name="Freedman E."/>
            <person name="Gellesch M."/>
            <person name="Goldberg J."/>
            <person name="Griggs A."/>
            <person name="Gujja S."/>
            <person name="Heilman E."/>
            <person name="Heiman D."/>
            <person name="Howarth C."/>
            <person name="Mehta T."/>
            <person name="Neiman D."/>
            <person name="Pearson M."/>
            <person name="Roberts A."/>
            <person name="Saif S."/>
            <person name="Shea T."/>
            <person name="Shenoy N."/>
            <person name="Sisk P."/>
            <person name="Stolte C."/>
            <person name="Sykes S."/>
            <person name="White J."/>
            <person name="Yandava C."/>
            <person name="Burger G."/>
            <person name="Gray M.W."/>
            <person name="Holland P.W.H."/>
            <person name="King N."/>
            <person name="Lang F.B.F."/>
            <person name="Roger A.J."/>
            <person name="Ruiz-Trillo I."/>
            <person name="Haas B."/>
            <person name="Nusbaum C."/>
            <person name="Birren B."/>
        </authorList>
    </citation>
    <scope>NUCLEOTIDE SEQUENCE [LARGE SCALE GENOMIC DNA]</scope>
    <source>
        <strain evidence="10 11">JP610</strain>
    </source>
</reference>
<keyword evidence="7" id="KW-0333">Golgi apparatus</keyword>
<keyword evidence="4 9" id="KW-0812">Transmembrane</keyword>
<evidence type="ECO:0000256" key="7">
    <source>
        <dbReference type="ARBA" id="ARBA00023034"/>
    </source>
</evidence>
<dbReference type="AlphaFoldDB" id="A0A0L0F7V6"/>
<dbReference type="PANTHER" id="PTHR10766">
    <property type="entry name" value="TRANSMEMBRANE 9 SUPERFAMILY PROTEIN"/>
    <property type="match status" value="1"/>
</dbReference>
<keyword evidence="6 9" id="KW-1133">Transmembrane helix</keyword>
<name>A0A0L0F7V6_9EUKA</name>
<dbReference type="InterPro" id="IPR004240">
    <property type="entry name" value="EMP70"/>
</dbReference>
<dbReference type="GO" id="GO:0072657">
    <property type="term" value="P:protein localization to membrane"/>
    <property type="evidence" value="ECO:0007669"/>
    <property type="project" value="TreeGrafter"/>
</dbReference>
<feature type="non-terminal residue" evidence="10">
    <location>
        <position position="1"/>
    </location>
</feature>
<comment type="subcellular location">
    <subcellularLocation>
        <location evidence="2">Golgi apparatus</location>
    </subcellularLocation>
    <subcellularLocation>
        <location evidence="1">Membrane</location>
        <topology evidence="1">Multi-pass membrane protein</topology>
    </subcellularLocation>
</comment>
<accession>A0A0L0F7V6</accession>
<keyword evidence="5" id="KW-0732">Signal</keyword>
<dbReference type="GO" id="GO:0005794">
    <property type="term" value="C:Golgi apparatus"/>
    <property type="evidence" value="ECO:0007669"/>
    <property type="project" value="UniProtKB-SubCell"/>
</dbReference>
<dbReference type="PANTHER" id="PTHR10766:SF55">
    <property type="entry name" value="TRANSMEMBRANE 9 SUPERFAMILY MEMBER 4"/>
    <property type="match status" value="1"/>
</dbReference>
<evidence type="ECO:0000256" key="5">
    <source>
        <dbReference type="ARBA" id="ARBA00022729"/>
    </source>
</evidence>
<proteinExistence type="inferred from homology"/>
<evidence type="ECO:0000256" key="9">
    <source>
        <dbReference type="RuleBase" id="RU363079"/>
    </source>
</evidence>
<protein>
    <recommendedName>
        <fullName evidence="9">Transmembrane 9 superfamily member</fullName>
    </recommendedName>
</protein>
<dbReference type="OrthoDB" id="1666796at2759"/>
<organism evidence="10 11">
    <name type="scientific">Sphaeroforma arctica JP610</name>
    <dbReference type="NCBI Taxonomy" id="667725"/>
    <lineage>
        <taxon>Eukaryota</taxon>
        <taxon>Ichthyosporea</taxon>
        <taxon>Ichthyophonida</taxon>
        <taxon>Sphaeroforma</taxon>
    </lineage>
</organism>
<dbReference type="Proteomes" id="UP000054560">
    <property type="component" value="Unassembled WGS sequence"/>
</dbReference>